<sequence length="40" mass="4498">MSSESDNFLWLPYKEVAKHTVPNKAPIPNQSNGNSLIRIT</sequence>
<evidence type="ECO:0000313" key="2">
    <source>
        <dbReference type="Proteomes" id="UP000007266"/>
    </source>
</evidence>
<dbReference type="HOGENOM" id="CLU_3300040_0_0_1"/>
<reference evidence="1 2" key="2">
    <citation type="journal article" date="2010" name="Nucleic Acids Res.">
        <title>BeetleBase in 2010: revisions to provide comprehensive genomic information for Tribolium castaneum.</title>
        <authorList>
            <person name="Kim H.S."/>
            <person name="Murphy T."/>
            <person name="Xia J."/>
            <person name="Caragea D."/>
            <person name="Park Y."/>
            <person name="Beeman R.W."/>
            <person name="Lorenzen M.D."/>
            <person name="Butcher S."/>
            <person name="Manak J.R."/>
            <person name="Brown S.J."/>
        </authorList>
    </citation>
    <scope>NUCLEOTIDE SEQUENCE [LARGE SCALE GENOMIC DNA]</scope>
    <source>
        <strain evidence="1 2">Georgia GA2</strain>
    </source>
</reference>
<proteinExistence type="predicted"/>
<accession>D7EKJ5</accession>
<dbReference type="InParanoid" id="D7EKJ5"/>
<gene>
    <name evidence="1" type="primary">GLEAN_10311</name>
    <name evidence="1" type="ORF">TcasGA2_TC010311</name>
</gene>
<dbReference type="AlphaFoldDB" id="D7EKJ5"/>
<dbReference type="EMBL" id="KQ971910">
    <property type="protein sequence ID" value="EFA13177.1"/>
    <property type="molecule type" value="Genomic_DNA"/>
</dbReference>
<organism evidence="1 2">
    <name type="scientific">Tribolium castaneum</name>
    <name type="common">Red flour beetle</name>
    <dbReference type="NCBI Taxonomy" id="7070"/>
    <lineage>
        <taxon>Eukaryota</taxon>
        <taxon>Metazoa</taxon>
        <taxon>Ecdysozoa</taxon>
        <taxon>Arthropoda</taxon>
        <taxon>Hexapoda</taxon>
        <taxon>Insecta</taxon>
        <taxon>Pterygota</taxon>
        <taxon>Neoptera</taxon>
        <taxon>Endopterygota</taxon>
        <taxon>Coleoptera</taxon>
        <taxon>Polyphaga</taxon>
        <taxon>Cucujiformia</taxon>
        <taxon>Tenebrionidae</taxon>
        <taxon>Tenebrionidae incertae sedis</taxon>
        <taxon>Tribolium</taxon>
    </lineage>
</organism>
<dbReference type="Proteomes" id="UP000007266">
    <property type="component" value="Unassembled WGS sequence"/>
</dbReference>
<reference evidence="1 2" key="1">
    <citation type="journal article" date="2008" name="Nature">
        <title>The genome of the model beetle and pest Tribolium castaneum.</title>
        <authorList>
            <consortium name="Tribolium Genome Sequencing Consortium"/>
            <person name="Richards S."/>
            <person name="Gibbs R.A."/>
            <person name="Weinstock G.M."/>
            <person name="Brown S.J."/>
            <person name="Denell R."/>
            <person name="Beeman R.W."/>
            <person name="Gibbs R."/>
            <person name="Beeman R.W."/>
            <person name="Brown S.J."/>
            <person name="Bucher G."/>
            <person name="Friedrich M."/>
            <person name="Grimmelikhuijzen C.J."/>
            <person name="Klingler M."/>
            <person name="Lorenzen M."/>
            <person name="Richards S."/>
            <person name="Roth S."/>
            <person name="Schroder R."/>
            <person name="Tautz D."/>
            <person name="Zdobnov E.M."/>
            <person name="Muzny D."/>
            <person name="Gibbs R.A."/>
            <person name="Weinstock G.M."/>
            <person name="Attaway T."/>
            <person name="Bell S."/>
            <person name="Buhay C.J."/>
            <person name="Chandrabose M.N."/>
            <person name="Chavez D."/>
            <person name="Clerk-Blankenburg K.P."/>
            <person name="Cree A."/>
            <person name="Dao M."/>
            <person name="Davis C."/>
            <person name="Chacko J."/>
            <person name="Dinh H."/>
            <person name="Dugan-Rocha S."/>
            <person name="Fowler G."/>
            <person name="Garner T.T."/>
            <person name="Garnes J."/>
            <person name="Gnirke A."/>
            <person name="Hawes A."/>
            <person name="Hernandez J."/>
            <person name="Hines S."/>
            <person name="Holder M."/>
            <person name="Hume J."/>
            <person name="Jhangiani S.N."/>
            <person name="Joshi V."/>
            <person name="Khan Z.M."/>
            <person name="Jackson L."/>
            <person name="Kovar C."/>
            <person name="Kowis A."/>
            <person name="Lee S."/>
            <person name="Lewis L.R."/>
            <person name="Margolis J."/>
            <person name="Morgan M."/>
            <person name="Nazareth L.V."/>
            <person name="Nguyen N."/>
            <person name="Okwuonu G."/>
            <person name="Parker D."/>
            <person name="Richards S."/>
            <person name="Ruiz S.J."/>
            <person name="Santibanez J."/>
            <person name="Savard J."/>
            <person name="Scherer S.E."/>
            <person name="Schneider B."/>
            <person name="Sodergren E."/>
            <person name="Tautz D."/>
            <person name="Vattahil S."/>
            <person name="Villasana D."/>
            <person name="White C.S."/>
            <person name="Wright R."/>
            <person name="Park Y."/>
            <person name="Beeman R.W."/>
            <person name="Lord J."/>
            <person name="Oppert B."/>
            <person name="Lorenzen M."/>
            <person name="Brown S."/>
            <person name="Wang L."/>
            <person name="Savard J."/>
            <person name="Tautz D."/>
            <person name="Richards S."/>
            <person name="Weinstock G."/>
            <person name="Gibbs R.A."/>
            <person name="Liu Y."/>
            <person name="Worley K."/>
            <person name="Weinstock G."/>
            <person name="Elsik C.G."/>
            <person name="Reese J.T."/>
            <person name="Elhaik E."/>
            <person name="Landan G."/>
            <person name="Graur D."/>
            <person name="Arensburger P."/>
            <person name="Atkinson P."/>
            <person name="Beeman R.W."/>
            <person name="Beidler J."/>
            <person name="Brown S.J."/>
            <person name="Demuth J.P."/>
            <person name="Drury D.W."/>
            <person name="Du Y.Z."/>
            <person name="Fujiwara H."/>
            <person name="Lorenzen M."/>
            <person name="Maselli V."/>
            <person name="Osanai M."/>
            <person name="Park Y."/>
            <person name="Robertson H.M."/>
            <person name="Tu Z."/>
            <person name="Wang J.J."/>
            <person name="Wang S."/>
            <person name="Richards S."/>
            <person name="Song H."/>
            <person name="Zhang L."/>
            <person name="Sodergren E."/>
            <person name="Werner D."/>
            <person name="Stanke M."/>
            <person name="Morgenstern B."/>
            <person name="Solovyev V."/>
            <person name="Kosarev P."/>
            <person name="Brown G."/>
            <person name="Chen H.C."/>
            <person name="Ermolaeva O."/>
            <person name="Hlavina W."/>
            <person name="Kapustin Y."/>
            <person name="Kiryutin B."/>
            <person name="Kitts P."/>
            <person name="Maglott D."/>
            <person name="Pruitt K."/>
            <person name="Sapojnikov V."/>
            <person name="Souvorov A."/>
            <person name="Mackey A.J."/>
            <person name="Waterhouse R.M."/>
            <person name="Wyder S."/>
            <person name="Zdobnov E.M."/>
            <person name="Zdobnov E.M."/>
            <person name="Wyder S."/>
            <person name="Kriventseva E.V."/>
            <person name="Kadowaki T."/>
            <person name="Bork P."/>
            <person name="Aranda M."/>
            <person name="Bao R."/>
            <person name="Beermann A."/>
            <person name="Berns N."/>
            <person name="Bolognesi R."/>
            <person name="Bonneton F."/>
            <person name="Bopp D."/>
            <person name="Brown S.J."/>
            <person name="Bucher G."/>
            <person name="Butts T."/>
            <person name="Chaumot A."/>
            <person name="Denell R.E."/>
            <person name="Ferrier D.E."/>
            <person name="Friedrich M."/>
            <person name="Gordon C.M."/>
            <person name="Jindra M."/>
            <person name="Klingler M."/>
            <person name="Lan Q."/>
            <person name="Lattorff H.M."/>
            <person name="Laudet V."/>
            <person name="von Levetsow C."/>
            <person name="Liu Z."/>
            <person name="Lutz R."/>
            <person name="Lynch J.A."/>
            <person name="da Fonseca R.N."/>
            <person name="Posnien N."/>
            <person name="Reuter R."/>
            <person name="Roth S."/>
            <person name="Savard J."/>
            <person name="Schinko J.B."/>
            <person name="Schmitt C."/>
            <person name="Schoppmeier M."/>
            <person name="Schroder R."/>
            <person name="Shippy T.D."/>
            <person name="Simonnet F."/>
            <person name="Marques-Souza H."/>
            <person name="Tautz D."/>
            <person name="Tomoyasu Y."/>
            <person name="Trauner J."/>
            <person name="Van der Zee M."/>
            <person name="Vervoort M."/>
            <person name="Wittkopp N."/>
            <person name="Wimmer E.A."/>
            <person name="Yang X."/>
            <person name="Jones A.K."/>
            <person name="Sattelle D.B."/>
            <person name="Ebert P.R."/>
            <person name="Nelson D."/>
            <person name="Scott J.G."/>
            <person name="Beeman R.W."/>
            <person name="Muthukrishnan S."/>
            <person name="Kramer K.J."/>
            <person name="Arakane Y."/>
            <person name="Beeman R.W."/>
            <person name="Zhu Q."/>
            <person name="Hogenkamp D."/>
            <person name="Dixit R."/>
            <person name="Oppert B."/>
            <person name="Jiang H."/>
            <person name="Zou Z."/>
            <person name="Marshall J."/>
            <person name="Elpidina E."/>
            <person name="Vinokurov K."/>
            <person name="Oppert C."/>
            <person name="Zou Z."/>
            <person name="Evans J."/>
            <person name="Lu Z."/>
            <person name="Zhao P."/>
            <person name="Sumathipala N."/>
            <person name="Altincicek B."/>
            <person name="Vilcinskas A."/>
            <person name="Williams M."/>
            <person name="Hultmark D."/>
            <person name="Hetru C."/>
            <person name="Jiang H."/>
            <person name="Grimmelikhuijzen C.J."/>
            <person name="Hauser F."/>
            <person name="Cazzamali G."/>
            <person name="Williamson M."/>
            <person name="Park Y."/>
            <person name="Li B."/>
            <person name="Tanaka Y."/>
            <person name="Predel R."/>
            <person name="Neupert S."/>
            <person name="Schachtner J."/>
            <person name="Verleyen P."/>
            <person name="Raible F."/>
            <person name="Bork P."/>
            <person name="Friedrich M."/>
            <person name="Walden K.K."/>
            <person name="Robertson H.M."/>
            <person name="Angeli S."/>
            <person name="Foret S."/>
            <person name="Bucher G."/>
            <person name="Schuetz S."/>
            <person name="Maleszka R."/>
            <person name="Wimmer E.A."/>
            <person name="Beeman R.W."/>
            <person name="Lorenzen M."/>
            <person name="Tomoyasu Y."/>
            <person name="Miller S.C."/>
            <person name="Grossmann D."/>
            <person name="Bucher G."/>
        </authorList>
    </citation>
    <scope>NUCLEOTIDE SEQUENCE [LARGE SCALE GENOMIC DNA]</scope>
    <source>
        <strain evidence="1 2">Georgia GA2</strain>
    </source>
</reference>
<evidence type="ECO:0000313" key="1">
    <source>
        <dbReference type="EMBL" id="EFA13177.1"/>
    </source>
</evidence>
<keyword evidence="2" id="KW-1185">Reference proteome</keyword>
<name>D7EKJ5_TRICA</name>
<protein>
    <submittedName>
        <fullName evidence="1">Uncharacterized protein</fullName>
    </submittedName>
</protein>